<keyword evidence="1" id="KW-0472">Membrane</keyword>
<dbReference type="InterPro" id="IPR010840">
    <property type="entry name" value="YqiJ_OB"/>
</dbReference>
<evidence type="ECO:0000313" key="4">
    <source>
        <dbReference type="EMBL" id="RJY06822.1"/>
    </source>
</evidence>
<accession>A0A3A6TPA8</accession>
<feature type="transmembrane region" description="Helical" evidence="1">
    <location>
        <begin position="106"/>
        <end position="124"/>
    </location>
</feature>
<dbReference type="Pfam" id="PF07290">
    <property type="entry name" value="YqiJ_OB"/>
    <property type="match status" value="1"/>
</dbReference>
<feature type="domain" description="Inner membrane protein YqiJ OB-fold" evidence="2">
    <location>
        <begin position="144"/>
        <end position="205"/>
    </location>
</feature>
<dbReference type="AlphaFoldDB" id="A0A3A6TPA8"/>
<keyword evidence="1" id="KW-0812">Transmembrane</keyword>
<reference evidence="4 5" key="1">
    <citation type="submission" date="2018-09" db="EMBL/GenBank/DDBJ databases">
        <title>Phylogeny of the Shewanellaceae, and recommendation for two new genera, Pseudoshewanella and Parashewanella.</title>
        <authorList>
            <person name="Wang G."/>
        </authorList>
    </citation>
    <scope>NUCLEOTIDE SEQUENCE [LARGE SCALE GENOMIC DNA]</scope>
    <source>
        <strain evidence="4 5">KCTC 22492</strain>
    </source>
</reference>
<dbReference type="Proteomes" id="UP000273022">
    <property type="component" value="Unassembled WGS sequence"/>
</dbReference>
<evidence type="ECO:0000256" key="1">
    <source>
        <dbReference type="SAM" id="Phobius"/>
    </source>
</evidence>
<dbReference type="InterPro" id="IPR048376">
    <property type="entry name" value="YqiJ_N"/>
</dbReference>
<dbReference type="Pfam" id="PF21001">
    <property type="entry name" value="YqiJ_N"/>
    <property type="match status" value="1"/>
</dbReference>
<feature type="domain" description="Inner membrane protein YqiJ N-terminal" evidence="3">
    <location>
        <begin position="9"/>
        <end position="118"/>
    </location>
</feature>
<gene>
    <name evidence="4" type="ORF">D5R81_17210</name>
</gene>
<dbReference type="OrthoDB" id="7207054at2"/>
<feature type="transmembrane region" description="Helical" evidence="1">
    <location>
        <begin position="12"/>
        <end position="37"/>
    </location>
</feature>
<proteinExistence type="predicted"/>
<keyword evidence="5" id="KW-1185">Reference proteome</keyword>
<name>A0A3A6TPA8_9GAMM</name>
<evidence type="ECO:0000259" key="3">
    <source>
        <dbReference type="Pfam" id="PF21001"/>
    </source>
</evidence>
<evidence type="ECO:0000313" key="5">
    <source>
        <dbReference type="Proteomes" id="UP000273022"/>
    </source>
</evidence>
<keyword evidence="1" id="KW-1133">Transmembrane helix</keyword>
<evidence type="ECO:0000259" key="2">
    <source>
        <dbReference type="Pfam" id="PF07290"/>
    </source>
</evidence>
<dbReference type="EMBL" id="QYYH01000149">
    <property type="protein sequence ID" value="RJY06822.1"/>
    <property type="molecule type" value="Genomic_DNA"/>
</dbReference>
<protein>
    <submittedName>
        <fullName evidence="4">DUF1449 family protein</fullName>
    </submittedName>
</protein>
<organism evidence="4 5">
    <name type="scientific">Parashewanella spongiae</name>
    <dbReference type="NCBI Taxonomy" id="342950"/>
    <lineage>
        <taxon>Bacteria</taxon>
        <taxon>Pseudomonadati</taxon>
        <taxon>Pseudomonadota</taxon>
        <taxon>Gammaproteobacteria</taxon>
        <taxon>Alteromonadales</taxon>
        <taxon>Shewanellaceae</taxon>
        <taxon>Parashewanella</taxon>
    </lineage>
</organism>
<comment type="caution">
    <text evidence="4">The sequence shown here is derived from an EMBL/GenBank/DDBJ whole genome shotgun (WGS) entry which is preliminary data.</text>
</comment>
<feature type="transmembrane region" description="Helical" evidence="1">
    <location>
        <begin position="71"/>
        <end position="94"/>
    </location>
</feature>
<sequence length="210" mass="23150">MDYLLAHQNWPFTLAFILVIALGLFELISMLVGLSLLSALDDLLPINIDADASSGADGITRILGWLCLGRLPLLVWLVLVLTSFAIFGLTINYLSLSFMFHFFPEHYALISAAILTLFSCRYVGGALAKKMPKNETSAISHSELAGSVGTITVGRATQETPAEAMIKDAFTQKHYVRVMPDTAGEQFEQGTQIVLLRRKNNIWFAARLTK</sequence>